<dbReference type="PANTHER" id="PTHR23090:SF9">
    <property type="entry name" value="GLUTAMINE-DEPENDENT NAD(+) SYNTHETASE"/>
    <property type="match status" value="1"/>
</dbReference>
<evidence type="ECO:0000256" key="5">
    <source>
        <dbReference type="ARBA" id="ARBA00023027"/>
    </source>
</evidence>
<dbReference type="InterPro" id="IPR014729">
    <property type="entry name" value="Rossmann-like_a/b/a_fold"/>
</dbReference>
<dbReference type="EMBL" id="PFLF01000055">
    <property type="protein sequence ID" value="PIY69042.1"/>
    <property type="molecule type" value="Genomic_DNA"/>
</dbReference>
<evidence type="ECO:0000256" key="4">
    <source>
        <dbReference type="ARBA" id="ARBA00022840"/>
    </source>
</evidence>
<dbReference type="Gene3D" id="3.40.50.620">
    <property type="entry name" value="HUPs"/>
    <property type="match status" value="1"/>
</dbReference>
<reference evidence="10" key="1">
    <citation type="submission" date="2017-09" db="EMBL/GenBank/DDBJ databases">
        <title>Depth-based differentiation of microbial function through sediment-hosted aquifers and enrichment of novel symbionts in the deep terrestrial subsurface.</title>
        <authorList>
            <person name="Probst A.J."/>
            <person name="Ladd B."/>
            <person name="Jarett J.K."/>
            <person name="Geller-Mcgrath D.E."/>
            <person name="Sieber C.M.K."/>
            <person name="Emerson J.B."/>
            <person name="Anantharaman K."/>
            <person name="Thomas B.C."/>
            <person name="Malmstrom R."/>
            <person name="Stieglmeier M."/>
            <person name="Klingl A."/>
            <person name="Woyke T."/>
            <person name="Ryan C.M."/>
            <person name="Banfield J.F."/>
        </authorList>
    </citation>
    <scope>NUCLEOTIDE SEQUENCE [LARGE SCALE GENOMIC DNA]</scope>
</reference>
<dbReference type="GO" id="GO:0003952">
    <property type="term" value="F:NAD+ synthase (glutamine-hydrolyzing) activity"/>
    <property type="evidence" value="ECO:0007669"/>
    <property type="project" value="InterPro"/>
</dbReference>
<keyword evidence="5 6" id="KW-0520">NAD</keyword>
<sequence length="252" mass="28576">MQTLNRGRESQQIQEFIKSALVKTSLKDIVVGWSGGVDSTVCLYLLAHAIPVENIHVLHLPYNNSIINELTDLRVNGLRILKENVHEIPIRKMVDEIGKATGAVNDKVRMGNIMARVRMIILFDFSKKIGGLVCGTENRTEHLLGYFTRYGDGASDIEPIQHLYKTEVFKLAKQLGVPFSIINKSPSANLWDGQTDEGEFGFSYAQADEVLHRIFDLKQKPEEIKNIHVKTIQAIIKRVEQNKFKHLVPYLI</sequence>
<evidence type="ECO:0000259" key="8">
    <source>
        <dbReference type="Pfam" id="PF02540"/>
    </source>
</evidence>
<keyword evidence="4 6" id="KW-0067">ATP-binding</keyword>
<dbReference type="AlphaFoldDB" id="A0A2M7QE56"/>
<organism evidence="9 10">
    <name type="scientific">Candidatus Roizmanbacteria bacterium CG_4_10_14_0_8_um_filter_39_9</name>
    <dbReference type="NCBI Taxonomy" id="1974829"/>
    <lineage>
        <taxon>Bacteria</taxon>
        <taxon>Candidatus Roizmaniibacteriota</taxon>
    </lineage>
</organism>
<proteinExistence type="inferred from homology"/>
<dbReference type="UniPathway" id="UPA00253"/>
<evidence type="ECO:0000256" key="2">
    <source>
        <dbReference type="ARBA" id="ARBA00022598"/>
    </source>
</evidence>
<dbReference type="NCBIfam" id="NF010587">
    <property type="entry name" value="PRK13980.1"/>
    <property type="match status" value="1"/>
</dbReference>
<dbReference type="GO" id="GO:0004359">
    <property type="term" value="F:glutaminase activity"/>
    <property type="evidence" value="ECO:0007669"/>
    <property type="project" value="InterPro"/>
</dbReference>
<dbReference type="Pfam" id="PF02540">
    <property type="entry name" value="NAD_synthase"/>
    <property type="match status" value="1"/>
</dbReference>
<evidence type="ECO:0000256" key="6">
    <source>
        <dbReference type="RuleBase" id="RU003811"/>
    </source>
</evidence>
<evidence type="ECO:0000256" key="3">
    <source>
        <dbReference type="ARBA" id="ARBA00022741"/>
    </source>
</evidence>
<evidence type="ECO:0000256" key="7">
    <source>
        <dbReference type="RuleBase" id="RU003812"/>
    </source>
</evidence>
<dbReference type="NCBIfam" id="TIGR00552">
    <property type="entry name" value="nadE"/>
    <property type="match status" value="1"/>
</dbReference>
<dbReference type="InterPro" id="IPR003694">
    <property type="entry name" value="NAD_synthase"/>
</dbReference>
<comment type="similarity">
    <text evidence="6">Belongs to the NAD synthetase family.</text>
</comment>
<dbReference type="GO" id="GO:0005737">
    <property type="term" value="C:cytoplasm"/>
    <property type="evidence" value="ECO:0007669"/>
    <property type="project" value="InterPro"/>
</dbReference>
<keyword evidence="2 6" id="KW-0436">Ligase</keyword>
<dbReference type="GO" id="GO:0009435">
    <property type="term" value="P:NAD+ biosynthetic process"/>
    <property type="evidence" value="ECO:0007669"/>
    <property type="project" value="UniProtKB-UniPathway"/>
</dbReference>
<accession>A0A2M7QE56</accession>
<evidence type="ECO:0000256" key="1">
    <source>
        <dbReference type="ARBA" id="ARBA00004790"/>
    </source>
</evidence>
<dbReference type="Proteomes" id="UP000230108">
    <property type="component" value="Unassembled WGS sequence"/>
</dbReference>
<dbReference type="InterPro" id="IPR022310">
    <property type="entry name" value="NAD/GMP_synthase"/>
</dbReference>
<comment type="catalytic activity">
    <reaction evidence="7">
        <text>deamido-NAD(+) + NH4(+) + ATP = AMP + diphosphate + NAD(+) + H(+)</text>
        <dbReference type="Rhea" id="RHEA:21188"/>
        <dbReference type="ChEBI" id="CHEBI:15378"/>
        <dbReference type="ChEBI" id="CHEBI:28938"/>
        <dbReference type="ChEBI" id="CHEBI:30616"/>
        <dbReference type="ChEBI" id="CHEBI:33019"/>
        <dbReference type="ChEBI" id="CHEBI:57540"/>
        <dbReference type="ChEBI" id="CHEBI:58437"/>
        <dbReference type="ChEBI" id="CHEBI:456215"/>
        <dbReference type="EC" id="6.3.1.5"/>
    </reaction>
</comment>
<dbReference type="EC" id="6.3.1.5" evidence="7"/>
<dbReference type="SUPFAM" id="SSF52402">
    <property type="entry name" value="Adenine nucleotide alpha hydrolases-like"/>
    <property type="match status" value="1"/>
</dbReference>
<dbReference type="CDD" id="cd00553">
    <property type="entry name" value="NAD_synthase"/>
    <property type="match status" value="1"/>
</dbReference>
<protein>
    <recommendedName>
        <fullName evidence="7">NH(3)-dependent NAD(+) synthetase</fullName>
        <ecNumber evidence="7">6.3.1.5</ecNumber>
    </recommendedName>
</protein>
<keyword evidence="3 6" id="KW-0547">Nucleotide-binding</keyword>
<comment type="pathway">
    <text evidence="1">Cofactor biosynthesis; NAD(+) biosynthesis.</text>
</comment>
<comment type="caution">
    <text evidence="9">The sequence shown here is derived from an EMBL/GenBank/DDBJ whole genome shotgun (WGS) entry which is preliminary data.</text>
</comment>
<dbReference type="GO" id="GO:0008795">
    <property type="term" value="F:NAD+ synthase activity"/>
    <property type="evidence" value="ECO:0007669"/>
    <property type="project" value="UniProtKB-EC"/>
</dbReference>
<evidence type="ECO:0000313" key="10">
    <source>
        <dbReference type="Proteomes" id="UP000230108"/>
    </source>
</evidence>
<feature type="domain" description="NAD/GMP synthase" evidence="8">
    <location>
        <begin position="11"/>
        <end position="249"/>
    </location>
</feature>
<dbReference type="PANTHER" id="PTHR23090">
    <property type="entry name" value="NH 3 /GLUTAMINE-DEPENDENT NAD + SYNTHETASE"/>
    <property type="match status" value="1"/>
</dbReference>
<dbReference type="GO" id="GO:0005524">
    <property type="term" value="F:ATP binding"/>
    <property type="evidence" value="ECO:0007669"/>
    <property type="project" value="UniProtKB-KW"/>
</dbReference>
<gene>
    <name evidence="9" type="ORF">COY90_02705</name>
</gene>
<evidence type="ECO:0000313" key="9">
    <source>
        <dbReference type="EMBL" id="PIY69042.1"/>
    </source>
</evidence>
<name>A0A2M7QE56_9BACT</name>